<dbReference type="Pfam" id="PF02875">
    <property type="entry name" value="Mur_ligase_C"/>
    <property type="match status" value="1"/>
</dbReference>
<evidence type="ECO:0000259" key="12">
    <source>
        <dbReference type="Pfam" id="PF01225"/>
    </source>
</evidence>
<keyword evidence="6 10" id="KW-0133">Cell shape</keyword>
<accession>A0A9X1ZJZ2</accession>
<evidence type="ECO:0000256" key="4">
    <source>
        <dbReference type="ARBA" id="ARBA00022741"/>
    </source>
</evidence>
<dbReference type="GO" id="GO:0071555">
    <property type="term" value="P:cell wall organization"/>
    <property type="evidence" value="ECO:0007669"/>
    <property type="project" value="UniProtKB-KW"/>
</dbReference>
<name>A0A9X1ZJZ2_9GAMM</name>
<evidence type="ECO:0000256" key="10">
    <source>
        <dbReference type="HAMAP-Rule" id="MF_02019"/>
    </source>
</evidence>
<comment type="catalytic activity">
    <reaction evidence="10 11">
        <text>D-alanyl-D-alanine + UDP-N-acetyl-alpha-D-muramoyl-L-alanyl-gamma-D-glutamyl-meso-2,6-diaminopimelate + ATP = UDP-N-acetyl-alpha-D-muramoyl-L-alanyl-gamma-D-glutamyl-meso-2,6-diaminopimeloyl-D-alanyl-D-alanine + ADP + phosphate + H(+)</text>
        <dbReference type="Rhea" id="RHEA:28374"/>
        <dbReference type="ChEBI" id="CHEBI:15378"/>
        <dbReference type="ChEBI" id="CHEBI:30616"/>
        <dbReference type="ChEBI" id="CHEBI:43474"/>
        <dbReference type="ChEBI" id="CHEBI:57822"/>
        <dbReference type="ChEBI" id="CHEBI:61386"/>
        <dbReference type="ChEBI" id="CHEBI:83905"/>
        <dbReference type="ChEBI" id="CHEBI:456216"/>
        <dbReference type="EC" id="6.3.2.10"/>
    </reaction>
</comment>
<evidence type="ECO:0000313" key="16">
    <source>
        <dbReference type="Proteomes" id="UP001139333"/>
    </source>
</evidence>
<dbReference type="RefSeq" id="WP_248995580.1">
    <property type="nucleotide sequence ID" value="NZ_JAKIKP010000005.1"/>
</dbReference>
<dbReference type="GO" id="GO:0051301">
    <property type="term" value="P:cell division"/>
    <property type="evidence" value="ECO:0007669"/>
    <property type="project" value="UniProtKB-KW"/>
</dbReference>
<keyword evidence="1 10" id="KW-0963">Cytoplasm</keyword>
<reference evidence="15" key="1">
    <citation type="submission" date="2022-01" db="EMBL/GenBank/DDBJ databases">
        <title>Whole genome-based taxonomy of the Shewanellaceae.</title>
        <authorList>
            <person name="Martin-Rodriguez A.J."/>
        </authorList>
    </citation>
    <scope>NUCLEOTIDE SEQUENCE</scope>
    <source>
        <strain evidence="15">DSM 16422</strain>
    </source>
</reference>
<dbReference type="EMBL" id="JAKIKP010000005">
    <property type="protein sequence ID" value="MCL1142901.1"/>
    <property type="molecule type" value="Genomic_DNA"/>
</dbReference>
<dbReference type="InterPro" id="IPR000713">
    <property type="entry name" value="Mur_ligase_N"/>
</dbReference>
<dbReference type="SUPFAM" id="SSF53623">
    <property type="entry name" value="MurD-like peptide ligases, catalytic domain"/>
    <property type="match status" value="1"/>
</dbReference>
<dbReference type="Pfam" id="PF08245">
    <property type="entry name" value="Mur_ligase_M"/>
    <property type="match status" value="1"/>
</dbReference>
<keyword evidence="9 10" id="KW-0961">Cell wall biogenesis/degradation</keyword>
<protein>
    <recommendedName>
        <fullName evidence="10 11">UDP-N-acetylmuramoyl-tripeptide--D-alanyl-D-alanine ligase</fullName>
        <ecNumber evidence="10 11">6.3.2.10</ecNumber>
    </recommendedName>
    <alternativeName>
        <fullName evidence="10">D-alanyl-D-alanine-adding enzyme</fullName>
    </alternativeName>
</protein>
<keyword evidence="8 10" id="KW-0131">Cell cycle</keyword>
<evidence type="ECO:0000256" key="6">
    <source>
        <dbReference type="ARBA" id="ARBA00022960"/>
    </source>
</evidence>
<evidence type="ECO:0000313" key="15">
    <source>
        <dbReference type="EMBL" id="MCL1142901.1"/>
    </source>
</evidence>
<keyword evidence="3 10" id="KW-0132">Cell division</keyword>
<comment type="pathway">
    <text evidence="10 11">Cell wall biogenesis; peptidoglycan biosynthesis.</text>
</comment>
<keyword evidence="16" id="KW-1185">Reference proteome</keyword>
<dbReference type="EC" id="6.3.2.10" evidence="10 11"/>
<comment type="caution">
    <text evidence="15">The sequence shown here is derived from an EMBL/GenBank/DDBJ whole genome shotgun (WGS) entry which is preliminary data.</text>
</comment>
<dbReference type="GO" id="GO:0009252">
    <property type="term" value="P:peptidoglycan biosynthetic process"/>
    <property type="evidence" value="ECO:0007669"/>
    <property type="project" value="UniProtKB-UniRule"/>
</dbReference>
<dbReference type="InterPro" id="IPR051046">
    <property type="entry name" value="MurCDEF_CellWall_CoF430Synth"/>
</dbReference>
<feature type="domain" description="Mur ligase central" evidence="14">
    <location>
        <begin position="106"/>
        <end position="294"/>
    </location>
</feature>
<dbReference type="Proteomes" id="UP001139333">
    <property type="component" value="Unassembled WGS sequence"/>
</dbReference>
<feature type="binding site" evidence="10">
    <location>
        <begin position="107"/>
        <end position="113"/>
    </location>
    <ligand>
        <name>ATP</name>
        <dbReference type="ChEBI" id="CHEBI:30616"/>
    </ligand>
</feature>
<dbReference type="InterPro" id="IPR036615">
    <property type="entry name" value="Mur_ligase_C_dom_sf"/>
</dbReference>
<evidence type="ECO:0000256" key="5">
    <source>
        <dbReference type="ARBA" id="ARBA00022840"/>
    </source>
</evidence>
<dbReference type="Gene3D" id="3.40.1190.10">
    <property type="entry name" value="Mur-like, catalytic domain"/>
    <property type="match status" value="1"/>
</dbReference>
<dbReference type="NCBIfam" id="TIGR01143">
    <property type="entry name" value="murF"/>
    <property type="match status" value="1"/>
</dbReference>
<evidence type="ECO:0000256" key="8">
    <source>
        <dbReference type="ARBA" id="ARBA00023306"/>
    </source>
</evidence>
<sequence>MITLSLSQIAAALNGQLVGDDITINAVSTDSRAFTGDGLFIALKGERFDAHNFAASAVDNGAKALLVEKQLDVSVPQIVVNNSHTALGELGALVRKIVAPISVALTGSNGKTSVKEIVATILSQQFQVLFTAGNFNNDIGVPLTLLRLTQGDQYGVFELGANHKGEIDYTSHLVQPTVALVNNIGSAHLEGFGSVEGIAHAKAEIFNHLAEDGVAIINADDAFCDFMLDKTAAYKQLTFSRDSAVDADVSASDIQPDDNGCYQFTLKYLSQTAEVKLPLAGIHQVSNALAASAICLALGLDIAKIISGLSQLQPVKGRMMPITFGRFVVVDDSYNANPSSVGVAINWLQQRDHYRCLVLGDLGELGDNAPLLHEQLGQQAKQANIDALFCCGTLSASASQAFGCPHYADITELSAALIKQLNQLPGQATILVKGSRSAAMERVIDKLSDAFGRGELV</sequence>
<evidence type="ECO:0000256" key="7">
    <source>
        <dbReference type="ARBA" id="ARBA00022984"/>
    </source>
</evidence>
<feature type="domain" description="Mur ligase C-terminal" evidence="13">
    <location>
        <begin position="317"/>
        <end position="436"/>
    </location>
</feature>
<dbReference type="HAMAP" id="MF_02019">
    <property type="entry name" value="MurF"/>
    <property type="match status" value="1"/>
</dbReference>
<keyword evidence="5 10" id="KW-0067">ATP-binding</keyword>
<dbReference type="SUPFAM" id="SSF63418">
    <property type="entry name" value="MurE/MurF N-terminal domain"/>
    <property type="match status" value="1"/>
</dbReference>
<dbReference type="InterPro" id="IPR035911">
    <property type="entry name" value="MurE/MurF_N"/>
</dbReference>
<dbReference type="Pfam" id="PF01225">
    <property type="entry name" value="Mur_ligase"/>
    <property type="match status" value="1"/>
</dbReference>
<evidence type="ECO:0000256" key="3">
    <source>
        <dbReference type="ARBA" id="ARBA00022618"/>
    </source>
</evidence>
<proteinExistence type="inferred from homology"/>
<dbReference type="InterPro" id="IPR004101">
    <property type="entry name" value="Mur_ligase_C"/>
</dbReference>
<gene>
    <name evidence="10 15" type="primary">murF</name>
    <name evidence="15" type="ORF">L2672_09370</name>
</gene>
<evidence type="ECO:0000256" key="1">
    <source>
        <dbReference type="ARBA" id="ARBA00022490"/>
    </source>
</evidence>
<evidence type="ECO:0000259" key="13">
    <source>
        <dbReference type="Pfam" id="PF02875"/>
    </source>
</evidence>
<comment type="similarity">
    <text evidence="10">Belongs to the MurCDEF family. MurF subfamily.</text>
</comment>
<dbReference type="PANTHER" id="PTHR43024">
    <property type="entry name" value="UDP-N-ACETYLMURAMOYL-TRIPEPTIDE--D-ALANYL-D-ALANINE LIGASE"/>
    <property type="match status" value="1"/>
</dbReference>
<dbReference type="GO" id="GO:0005524">
    <property type="term" value="F:ATP binding"/>
    <property type="evidence" value="ECO:0007669"/>
    <property type="project" value="UniProtKB-UniRule"/>
</dbReference>
<dbReference type="GO" id="GO:0005737">
    <property type="term" value="C:cytoplasm"/>
    <property type="evidence" value="ECO:0007669"/>
    <property type="project" value="UniProtKB-SubCell"/>
</dbReference>
<keyword evidence="2 10" id="KW-0436">Ligase</keyword>
<evidence type="ECO:0000256" key="11">
    <source>
        <dbReference type="RuleBase" id="RU004136"/>
    </source>
</evidence>
<comment type="function">
    <text evidence="10 11">Involved in cell wall formation. Catalyzes the final step in the synthesis of UDP-N-acetylmuramoyl-pentapeptide, the precursor of murein.</text>
</comment>
<dbReference type="AlphaFoldDB" id="A0A9X1ZJZ2"/>
<keyword evidence="4 10" id="KW-0547">Nucleotide-binding</keyword>
<dbReference type="GO" id="GO:0047480">
    <property type="term" value="F:UDP-N-acetylmuramoyl-tripeptide-D-alanyl-D-alanine ligase activity"/>
    <property type="evidence" value="ECO:0007669"/>
    <property type="project" value="UniProtKB-UniRule"/>
</dbReference>
<dbReference type="PANTHER" id="PTHR43024:SF1">
    <property type="entry name" value="UDP-N-ACETYLMURAMOYL-TRIPEPTIDE--D-ALANYL-D-ALANINE LIGASE"/>
    <property type="match status" value="1"/>
</dbReference>
<dbReference type="InterPro" id="IPR036565">
    <property type="entry name" value="Mur-like_cat_sf"/>
</dbReference>
<comment type="subcellular location">
    <subcellularLocation>
        <location evidence="10 11">Cytoplasm</location>
    </subcellularLocation>
</comment>
<dbReference type="GO" id="GO:0008360">
    <property type="term" value="P:regulation of cell shape"/>
    <property type="evidence" value="ECO:0007669"/>
    <property type="project" value="UniProtKB-KW"/>
</dbReference>
<feature type="domain" description="Mur ligase N-terminal catalytic" evidence="12">
    <location>
        <begin position="24"/>
        <end position="83"/>
    </location>
</feature>
<keyword evidence="7 10" id="KW-0573">Peptidoglycan synthesis</keyword>
<dbReference type="SUPFAM" id="SSF53244">
    <property type="entry name" value="MurD-like peptide ligases, peptide-binding domain"/>
    <property type="match status" value="1"/>
</dbReference>
<evidence type="ECO:0000256" key="9">
    <source>
        <dbReference type="ARBA" id="ARBA00023316"/>
    </source>
</evidence>
<dbReference type="Gene3D" id="3.40.1390.10">
    <property type="entry name" value="MurE/MurF, N-terminal domain"/>
    <property type="match status" value="1"/>
</dbReference>
<evidence type="ECO:0000259" key="14">
    <source>
        <dbReference type="Pfam" id="PF08245"/>
    </source>
</evidence>
<evidence type="ECO:0000256" key="2">
    <source>
        <dbReference type="ARBA" id="ARBA00022598"/>
    </source>
</evidence>
<dbReference type="InterPro" id="IPR005863">
    <property type="entry name" value="UDP-N-AcMur_synth"/>
</dbReference>
<dbReference type="Gene3D" id="3.90.190.20">
    <property type="entry name" value="Mur ligase, C-terminal domain"/>
    <property type="match status" value="1"/>
</dbReference>
<dbReference type="InterPro" id="IPR013221">
    <property type="entry name" value="Mur_ligase_cen"/>
</dbReference>
<organism evidence="15 16">
    <name type="scientific">Shewanella gaetbuli</name>
    <dbReference type="NCBI Taxonomy" id="220752"/>
    <lineage>
        <taxon>Bacteria</taxon>
        <taxon>Pseudomonadati</taxon>
        <taxon>Pseudomonadota</taxon>
        <taxon>Gammaproteobacteria</taxon>
        <taxon>Alteromonadales</taxon>
        <taxon>Shewanellaceae</taxon>
        <taxon>Shewanella</taxon>
    </lineage>
</organism>